<comment type="similarity">
    <text evidence="1">Belongs to the short-chain dehydrogenases/reductases (SDR) family.</text>
</comment>
<keyword evidence="5" id="KW-1185">Reference proteome</keyword>
<proteinExistence type="inferred from homology"/>
<evidence type="ECO:0000313" key="5">
    <source>
        <dbReference type="Proteomes" id="UP000185904"/>
    </source>
</evidence>
<evidence type="ECO:0000256" key="2">
    <source>
        <dbReference type="ARBA" id="ARBA00022857"/>
    </source>
</evidence>
<dbReference type="Proteomes" id="UP000185904">
    <property type="component" value="Unassembled WGS sequence"/>
</dbReference>
<dbReference type="PANTHER" id="PTHR24321">
    <property type="entry name" value="DEHYDROGENASES, SHORT CHAIN"/>
    <property type="match status" value="1"/>
</dbReference>
<gene>
    <name evidence="4" type="ORF">AYO20_09675</name>
</gene>
<dbReference type="PANTHER" id="PTHR24321:SF8">
    <property type="entry name" value="ESTRADIOL 17-BETA-DEHYDROGENASE 8-RELATED"/>
    <property type="match status" value="1"/>
</dbReference>
<dbReference type="SUPFAM" id="SSF51735">
    <property type="entry name" value="NAD(P)-binding Rossmann-fold domains"/>
    <property type="match status" value="1"/>
</dbReference>
<keyword evidence="2" id="KW-0521">NADP</keyword>
<evidence type="ECO:0000256" key="1">
    <source>
        <dbReference type="ARBA" id="ARBA00006484"/>
    </source>
</evidence>
<dbReference type="InterPro" id="IPR002347">
    <property type="entry name" value="SDR_fam"/>
</dbReference>
<keyword evidence="3" id="KW-0560">Oxidoreductase</keyword>
<accession>A0A178CFM2</accession>
<dbReference type="InterPro" id="IPR036291">
    <property type="entry name" value="NAD(P)-bd_dom_sf"/>
</dbReference>
<protein>
    <submittedName>
        <fullName evidence="4">Uncharacterized protein</fullName>
    </submittedName>
</protein>
<comment type="caution">
    <text evidence="4">The sequence shown here is derived from an EMBL/GenBank/DDBJ whole genome shotgun (WGS) entry which is preliminary data.</text>
</comment>
<reference evidence="4 5" key="1">
    <citation type="submission" date="2016-03" db="EMBL/GenBank/DDBJ databases">
        <title>The draft genome sequence of Fonsecaea nubica causative agent of cutaneous subcutaneous infection in human host.</title>
        <authorList>
            <person name="Costa F."/>
            <person name="Sybren D.H."/>
            <person name="Raittz R.T."/>
            <person name="Weiss V.A."/>
            <person name="Leao A.C."/>
            <person name="Gomes R."/>
            <person name="De Souza E.M."/>
            <person name="Pedrosa F.O."/>
            <person name="Steffens M.B."/>
            <person name="Bombassaro A."/>
            <person name="Tadra-Sfeir M.Z."/>
            <person name="Moreno L.F."/>
            <person name="Najafzadeh M.J."/>
            <person name="Felipe M.S."/>
            <person name="Teixeira M."/>
            <person name="Sun J."/>
            <person name="Xi L."/>
            <person name="Castro M.A."/>
            <person name="Vicente V.A."/>
        </authorList>
    </citation>
    <scope>NUCLEOTIDE SEQUENCE [LARGE SCALE GENOMIC DNA]</scope>
    <source>
        <strain evidence="4 5">CBS 269.64</strain>
    </source>
</reference>
<dbReference type="Pfam" id="PF13561">
    <property type="entry name" value="adh_short_C2"/>
    <property type="match status" value="1"/>
</dbReference>
<dbReference type="AlphaFoldDB" id="A0A178CFM2"/>
<organism evidence="4 5">
    <name type="scientific">Fonsecaea nubica</name>
    <dbReference type="NCBI Taxonomy" id="856822"/>
    <lineage>
        <taxon>Eukaryota</taxon>
        <taxon>Fungi</taxon>
        <taxon>Dikarya</taxon>
        <taxon>Ascomycota</taxon>
        <taxon>Pezizomycotina</taxon>
        <taxon>Eurotiomycetes</taxon>
        <taxon>Chaetothyriomycetidae</taxon>
        <taxon>Chaetothyriales</taxon>
        <taxon>Herpotrichiellaceae</taxon>
        <taxon>Fonsecaea</taxon>
    </lineage>
</organism>
<dbReference type="GO" id="GO:0016491">
    <property type="term" value="F:oxidoreductase activity"/>
    <property type="evidence" value="ECO:0007669"/>
    <property type="project" value="UniProtKB-KW"/>
</dbReference>
<evidence type="ECO:0000256" key="3">
    <source>
        <dbReference type="ARBA" id="ARBA00023002"/>
    </source>
</evidence>
<dbReference type="FunFam" id="3.40.50.720:FF:000084">
    <property type="entry name" value="Short-chain dehydrogenase reductase"/>
    <property type="match status" value="1"/>
</dbReference>
<sequence length="248" mass="26177">MASFEGKVVAITGAASGIGLASAKILASRGAVLSLCDVQQEKLDEAAQICRDAGAREVVTFIVDVRYSEQVDDWINSTVQKYGKVDCAANIAGLGGPLQTLTETSDKDWEFVMGVNATGCFNCLRAQLRVMESGSSIVNCASISGFKGTSNSSAYTAAKHAVVGLTRVAAREYGLKNIRVNAITPGLVETPLTTGLEQKMGITFPFSQTALNRKSQPTEQANTIVFLLSEDSSYTTGSIVVVDGGWTC</sequence>
<evidence type="ECO:0000313" key="4">
    <source>
        <dbReference type="EMBL" id="OAL27822.1"/>
    </source>
</evidence>
<dbReference type="PROSITE" id="PS00061">
    <property type="entry name" value="ADH_SHORT"/>
    <property type="match status" value="1"/>
</dbReference>
<dbReference type="EMBL" id="LVCJ01000092">
    <property type="protein sequence ID" value="OAL27822.1"/>
    <property type="molecule type" value="Genomic_DNA"/>
</dbReference>
<dbReference type="PRINTS" id="PR00080">
    <property type="entry name" value="SDRFAMILY"/>
</dbReference>
<dbReference type="CDD" id="cd05233">
    <property type="entry name" value="SDR_c"/>
    <property type="match status" value="1"/>
</dbReference>
<dbReference type="Gene3D" id="3.40.50.720">
    <property type="entry name" value="NAD(P)-binding Rossmann-like Domain"/>
    <property type="match status" value="1"/>
</dbReference>
<dbReference type="GeneID" id="34593072"/>
<dbReference type="RefSeq" id="XP_022496089.1">
    <property type="nucleotide sequence ID" value="XM_022647944.1"/>
</dbReference>
<dbReference type="PRINTS" id="PR00081">
    <property type="entry name" value="GDHRDH"/>
</dbReference>
<dbReference type="OrthoDB" id="1669814at2759"/>
<dbReference type="InterPro" id="IPR020904">
    <property type="entry name" value="Sc_DH/Rdtase_CS"/>
</dbReference>
<name>A0A178CFM2_9EURO</name>